<comment type="function">
    <text evidence="1">Catalyzes the reversible oxidation of 3-phospho-D-glycerate to 3-phosphonooxypyruvate, the first step of the phosphorylated L-serine biosynthesis pathway. Also catalyzes the reversible oxidation of 2-hydroxyglutarate to 2-oxoglutarate.</text>
</comment>
<dbReference type="Proteomes" id="UP000052013">
    <property type="component" value="Unassembled WGS sequence"/>
</dbReference>
<dbReference type="AlphaFoldDB" id="A0A0R1SC94"/>
<evidence type="ECO:0000256" key="2">
    <source>
        <dbReference type="ARBA" id="ARBA00005216"/>
    </source>
</evidence>
<protein>
    <recommendedName>
        <fullName evidence="6">D-3-phosphoglycerate dehydrogenase</fullName>
        <ecNumber evidence="4">1.1.1.399</ecNumber>
        <ecNumber evidence="5">1.1.1.95</ecNumber>
    </recommendedName>
    <alternativeName>
        <fullName evidence="9">2-oxoglutarate reductase</fullName>
    </alternativeName>
</protein>
<evidence type="ECO:0000256" key="8">
    <source>
        <dbReference type="ARBA" id="ARBA00023027"/>
    </source>
</evidence>
<dbReference type="InterPro" id="IPR036291">
    <property type="entry name" value="NAD(P)-bd_dom_sf"/>
</dbReference>
<dbReference type="CDD" id="cd12174">
    <property type="entry name" value="PGDH_like_3"/>
    <property type="match status" value="1"/>
</dbReference>
<dbReference type="InterPro" id="IPR006140">
    <property type="entry name" value="D-isomer_DH_NAD-bd"/>
</dbReference>
<dbReference type="PANTHER" id="PTHR42938">
    <property type="entry name" value="FORMATE DEHYDROGENASE 1"/>
    <property type="match status" value="1"/>
</dbReference>
<dbReference type="Gene3D" id="3.30.70.260">
    <property type="match status" value="1"/>
</dbReference>
<dbReference type="PROSITE" id="PS00065">
    <property type="entry name" value="D_2_HYDROXYACID_DH_1"/>
    <property type="match status" value="1"/>
</dbReference>
<evidence type="ECO:0000313" key="14">
    <source>
        <dbReference type="EMBL" id="KRL64884.1"/>
    </source>
</evidence>
<dbReference type="GO" id="GO:0004617">
    <property type="term" value="F:phosphoglycerate dehydrogenase activity"/>
    <property type="evidence" value="ECO:0007669"/>
    <property type="project" value="UniProtKB-EC"/>
</dbReference>
<dbReference type="PROSITE" id="PS00671">
    <property type="entry name" value="D_2_HYDROXYACID_DH_3"/>
    <property type="match status" value="1"/>
</dbReference>
<dbReference type="RefSeq" id="WP_057865134.1">
    <property type="nucleotide sequence ID" value="NZ_AZEY01000079.1"/>
</dbReference>
<dbReference type="Pfam" id="PF00389">
    <property type="entry name" value="2-Hacid_dh"/>
    <property type="match status" value="1"/>
</dbReference>
<evidence type="ECO:0000256" key="11">
    <source>
        <dbReference type="ARBA" id="ARBA00048731"/>
    </source>
</evidence>
<comment type="catalytic activity">
    <reaction evidence="10">
        <text>(R)-2-hydroxyglutarate + NAD(+) = 2-oxoglutarate + NADH + H(+)</text>
        <dbReference type="Rhea" id="RHEA:49612"/>
        <dbReference type="ChEBI" id="CHEBI:15378"/>
        <dbReference type="ChEBI" id="CHEBI:15801"/>
        <dbReference type="ChEBI" id="CHEBI:16810"/>
        <dbReference type="ChEBI" id="CHEBI:57540"/>
        <dbReference type="ChEBI" id="CHEBI:57945"/>
        <dbReference type="EC" id="1.1.1.399"/>
    </reaction>
</comment>
<evidence type="ECO:0000256" key="10">
    <source>
        <dbReference type="ARBA" id="ARBA00048126"/>
    </source>
</evidence>
<name>A0A0R1SC94_9LACO</name>
<dbReference type="SUPFAM" id="SSF52283">
    <property type="entry name" value="Formate/glycerate dehydrogenase catalytic domain-like"/>
    <property type="match status" value="1"/>
</dbReference>
<dbReference type="STRING" id="1423739.FC85_GL000671"/>
<dbReference type="PANTHER" id="PTHR42938:SF47">
    <property type="entry name" value="HYDROXYPYRUVATE REDUCTASE"/>
    <property type="match status" value="1"/>
</dbReference>
<dbReference type="EC" id="1.1.1.95" evidence="5"/>
<sequence length="388" mass="41869">MYQVKTYNAIAQAGLDQFTDQYQINQTDDADAYLIRSVNLHKETLPKTLKVIARAGAGFNNIPLDRATENGTAVFNTPGSNANAVKELIVSLLVASSRNLFAAAAYAAQNSGADISLRTEHDKTKFKGTELTGRTLAVIGVGHVGSLVANAASALGMNVIGYDPYLSADAAWHISTTITRARTLAEAISNADYVTVHVPKNEETTGLIGKEQLAIMKDGVRLFNYSRGGIVDNQAVIKALDAHRVQTYMTDFGDNILLNRDDVIVTPHIGGSTQEAEVNGATQGARTIMTYLETGNITNSVNLPNLQVPFQTPYRVTLIHKNIPNMVGQIATALANAGINIEGMSNAARENVAYTIIDLENLKNEEDNALIARLSKIDAVFRVRVLKK</sequence>
<evidence type="ECO:0000256" key="3">
    <source>
        <dbReference type="ARBA" id="ARBA00005854"/>
    </source>
</evidence>
<dbReference type="SUPFAM" id="SSF55021">
    <property type="entry name" value="ACT-like"/>
    <property type="match status" value="1"/>
</dbReference>
<evidence type="ECO:0000256" key="9">
    <source>
        <dbReference type="ARBA" id="ARBA00030455"/>
    </source>
</evidence>
<dbReference type="Pfam" id="PF02826">
    <property type="entry name" value="2-Hacid_dh_C"/>
    <property type="match status" value="1"/>
</dbReference>
<dbReference type="PROSITE" id="PS51671">
    <property type="entry name" value="ACT"/>
    <property type="match status" value="1"/>
</dbReference>
<dbReference type="Gene3D" id="3.40.50.720">
    <property type="entry name" value="NAD(P)-binding Rossmann-like Domain"/>
    <property type="match status" value="2"/>
</dbReference>
<evidence type="ECO:0000259" key="13">
    <source>
        <dbReference type="PROSITE" id="PS51671"/>
    </source>
</evidence>
<evidence type="ECO:0000256" key="12">
    <source>
        <dbReference type="RuleBase" id="RU003719"/>
    </source>
</evidence>
<reference evidence="14 15" key="1">
    <citation type="journal article" date="2015" name="Genome Announc.">
        <title>Expanding the biotechnology potential of lactobacilli through comparative genomics of 213 strains and associated genera.</title>
        <authorList>
            <person name="Sun Z."/>
            <person name="Harris H.M."/>
            <person name="McCann A."/>
            <person name="Guo C."/>
            <person name="Argimon S."/>
            <person name="Zhang W."/>
            <person name="Yang X."/>
            <person name="Jeffery I.B."/>
            <person name="Cooney J.C."/>
            <person name="Kagawa T.F."/>
            <person name="Liu W."/>
            <person name="Song Y."/>
            <person name="Salvetti E."/>
            <person name="Wrobel A."/>
            <person name="Rasinkangas P."/>
            <person name="Parkhill J."/>
            <person name="Rea M.C."/>
            <person name="O'Sullivan O."/>
            <person name="Ritari J."/>
            <person name="Douillard F.P."/>
            <person name="Paul Ross R."/>
            <person name="Yang R."/>
            <person name="Briner A.E."/>
            <person name="Felis G.E."/>
            <person name="de Vos W.M."/>
            <person name="Barrangou R."/>
            <person name="Klaenhammer T.R."/>
            <person name="Caufield P.W."/>
            <person name="Cui Y."/>
            <person name="Zhang H."/>
            <person name="O'Toole P.W."/>
        </authorList>
    </citation>
    <scope>NUCLEOTIDE SEQUENCE [LARGE SCALE GENOMIC DNA]</scope>
    <source>
        <strain evidence="14 15">DSM 14421</strain>
    </source>
</reference>
<comment type="similarity">
    <text evidence="3 12">Belongs to the D-isomer specific 2-hydroxyacid dehydrogenase family.</text>
</comment>
<evidence type="ECO:0000256" key="4">
    <source>
        <dbReference type="ARBA" id="ARBA00013001"/>
    </source>
</evidence>
<dbReference type="InterPro" id="IPR045865">
    <property type="entry name" value="ACT-like_dom_sf"/>
</dbReference>
<dbReference type="GO" id="GO:0051287">
    <property type="term" value="F:NAD binding"/>
    <property type="evidence" value="ECO:0007669"/>
    <property type="project" value="InterPro"/>
</dbReference>
<dbReference type="UniPathway" id="UPA00135">
    <property type="reaction ID" value="UER00196"/>
</dbReference>
<dbReference type="EC" id="1.1.1.399" evidence="4"/>
<feature type="domain" description="ACT" evidence="13">
    <location>
        <begin position="315"/>
        <end position="388"/>
    </location>
</feature>
<dbReference type="PATRIC" id="fig|1423739.3.peg.701"/>
<dbReference type="CDD" id="cd04901">
    <property type="entry name" value="ACT_3PGDH"/>
    <property type="match status" value="1"/>
</dbReference>
<keyword evidence="8" id="KW-0520">NAD</keyword>
<dbReference type="InterPro" id="IPR029753">
    <property type="entry name" value="D-isomer_DH_CS"/>
</dbReference>
<organism evidence="14 15">
    <name type="scientific">Lentilactobacillus diolivorans DSM 14421</name>
    <dbReference type="NCBI Taxonomy" id="1423739"/>
    <lineage>
        <taxon>Bacteria</taxon>
        <taxon>Bacillati</taxon>
        <taxon>Bacillota</taxon>
        <taxon>Bacilli</taxon>
        <taxon>Lactobacillales</taxon>
        <taxon>Lactobacillaceae</taxon>
        <taxon>Lentilactobacillus</taxon>
    </lineage>
</organism>
<comment type="catalytic activity">
    <reaction evidence="11">
        <text>(2R)-3-phosphoglycerate + NAD(+) = 3-phosphooxypyruvate + NADH + H(+)</text>
        <dbReference type="Rhea" id="RHEA:12641"/>
        <dbReference type="ChEBI" id="CHEBI:15378"/>
        <dbReference type="ChEBI" id="CHEBI:18110"/>
        <dbReference type="ChEBI" id="CHEBI:57540"/>
        <dbReference type="ChEBI" id="CHEBI:57945"/>
        <dbReference type="ChEBI" id="CHEBI:58272"/>
        <dbReference type="EC" id="1.1.1.95"/>
    </reaction>
</comment>
<evidence type="ECO:0000256" key="7">
    <source>
        <dbReference type="ARBA" id="ARBA00023002"/>
    </source>
</evidence>
<gene>
    <name evidence="14" type="ORF">FC85_GL000671</name>
</gene>
<keyword evidence="7 12" id="KW-0560">Oxidoreductase</keyword>
<comment type="pathway">
    <text evidence="2">Amino-acid biosynthesis; L-serine biosynthesis; L-serine from 3-phospho-D-glycerate: step 1/3.</text>
</comment>
<evidence type="ECO:0000256" key="1">
    <source>
        <dbReference type="ARBA" id="ARBA00003800"/>
    </source>
</evidence>
<proteinExistence type="inferred from homology"/>
<dbReference type="SUPFAM" id="SSF51735">
    <property type="entry name" value="NAD(P)-binding Rossmann-fold domains"/>
    <property type="match status" value="1"/>
</dbReference>
<dbReference type="InterPro" id="IPR006139">
    <property type="entry name" value="D-isomer_2_OHA_DH_cat_dom"/>
</dbReference>
<dbReference type="InterPro" id="IPR002912">
    <property type="entry name" value="ACT_dom"/>
</dbReference>
<accession>A0A0R1SC94</accession>
<dbReference type="EMBL" id="AZEY01000079">
    <property type="protein sequence ID" value="KRL64884.1"/>
    <property type="molecule type" value="Genomic_DNA"/>
</dbReference>
<evidence type="ECO:0000313" key="15">
    <source>
        <dbReference type="Proteomes" id="UP000052013"/>
    </source>
</evidence>
<comment type="caution">
    <text evidence="14">The sequence shown here is derived from an EMBL/GenBank/DDBJ whole genome shotgun (WGS) entry which is preliminary data.</text>
</comment>
<dbReference type="InterPro" id="IPR029752">
    <property type="entry name" value="D-isomer_DH_CS1"/>
</dbReference>
<evidence type="ECO:0000256" key="6">
    <source>
        <dbReference type="ARBA" id="ARBA00021582"/>
    </source>
</evidence>
<evidence type="ECO:0000256" key="5">
    <source>
        <dbReference type="ARBA" id="ARBA00013143"/>
    </source>
</evidence>